<comment type="caution">
    <text evidence="2">The sequence shown here is derived from an EMBL/GenBank/DDBJ whole genome shotgun (WGS) entry which is preliminary data.</text>
</comment>
<reference evidence="2 3" key="1">
    <citation type="journal article" date="2017" name="Gigascience">
        <title>Genome sequence of the small brown planthopper, Laodelphax striatellus.</title>
        <authorList>
            <person name="Zhu J."/>
            <person name="Jiang F."/>
            <person name="Wang X."/>
            <person name="Yang P."/>
            <person name="Bao Y."/>
            <person name="Zhao W."/>
            <person name="Wang W."/>
            <person name="Lu H."/>
            <person name="Wang Q."/>
            <person name="Cui N."/>
            <person name="Li J."/>
            <person name="Chen X."/>
            <person name="Luo L."/>
            <person name="Yu J."/>
            <person name="Kang L."/>
            <person name="Cui F."/>
        </authorList>
    </citation>
    <scope>NUCLEOTIDE SEQUENCE [LARGE SCALE GENOMIC DNA]</scope>
    <source>
        <strain evidence="2">Lst14</strain>
    </source>
</reference>
<proteinExistence type="predicted"/>
<evidence type="ECO:0000313" key="3">
    <source>
        <dbReference type="Proteomes" id="UP000291343"/>
    </source>
</evidence>
<feature type="compositionally biased region" description="Acidic residues" evidence="1">
    <location>
        <begin position="313"/>
        <end position="326"/>
    </location>
</feature>
<feature type="region of interest" description="Disordered" evidence="1">
    <location>
        <begin position="219"/>
        <end position="253"/>
    </location>
</feature>
<name>A0A482XDX0_LAOST</name>
<dbReference type="EMBL" id="QKKF02012050">
    <property type="protein sequence ID" value="RZF43892.1"/>
    <property type="molecule type" value="Genomic_DNA"/>
</dbReference>
<feature type="compositionally biased region" description="Basic and acidic residues" evidence="1">
    <location>
        <begin position="340"/>
        <end position="358"/>
    </location>
</feature>
<feature type="compositionally biased region" description="Basic and acidic residues" evidence="1">
    <location>
        <begin position="277"/>
        <end position="287"/>
    </location>
</feature>
<dbReference type="OrthoDB" id="10486016at2759"/>
<accession>A0A482XDX0</accession>
<protein>
    <submittedName>
        <fullName evidence="2">Uncharacterized protein</fullName>
    </submittedName>
</protein>
<feature type="region of interest" description="Disordered" evidence="1">
    <location>
        <begin position="277"/>
        <end position="358"/>
    </location>
</feature>
<feature type="compositionally biased region" description="Basic and acidic residues" evidence="1">
    <location>
        <begin position="219"/>
        <end position="244"/>
    </location>
</feature>
<evidence type="ECO:0000313" key="2">
    <source>
        <dbReference type="EMBL" id="RZF43892.1"/>
    </source>
</evidence>
<evidence type="ECO:0000256" key="1">
    <source>
        <dbReference type="SAM" id="MobiDB-lite"/>
    </source>
</evidence>
<dbReference type="Proteomes" id="UP000291343">
    <property type="component" value="Unassembled WGS sequence"/>
</dbReference>
<sequence length="625" mass="72971">MAFLEQNVMNENENSEQKALINAEKKEKKIRLSKLEELGLCPHKAFPSKPIDRNKFESHSQYLEFLTQLKSSDKPWFIPPPKIAKRKNLKLKPMQITSVHPLKKEAPNKDDNQEQFEDLSKYLVLQNTCENLKKCRKRKKNRRLSKSGVGYSLKVTDDLAFLLRTMADAREHLVQKAIENKWREDEEERRAKERGDIQALKNIVEGMMIKFIKIEEERQEQREKKEKQSSDEEKRPSKTSRESDCVPQVPGSECNQELTKDLVGLLKSLLEADTKRKERTYDEKETSITDLDQFVHSNEEPDKVEEQAKPEEVEGEEKVEEKEEGDEAKGDEPGENENGEENKENERIDDDDKMKEGEENVIVNEANVDMNEVNKKLEDLVMGAEGIEPEEKLGEEEEVEDEIVPEWVKELISPRPSPRYHVEASTQFDYALERKLALGIDREPKDVTEDLTVFLKTMMMADPAIREIIKEKELKEYWKKMENFDSWAGGGHECKCDRKCCRKAENKRNDKQDKNKATFKCNKLKKTKRKSKKCEATNDGIDLDNGYCLQPKEFLMLLQGVYNTLTIAEEIDEERKHYQEDVKSEEESLEFEHSFMEPSLLVQLTDYVNEVRSVIEDEHKENVEE</sequence>
<dbReference type="InParanoid" id="A0A482XDX0"/>
<gene>
    <name evidence="2" type="ORF">LSTR_LSTR007228</name>
</gene>
<feature type="region of interest" description="Disordered" evidence="1">
    <location>
        <begin position="1"/>
        <end position="20"/>
    </location>
</feature>
<feature type="compositionally biased region" description="Basic and acidic residues" evidence="1">
    <location>
        <begin position="297"/>
        <end position="312"/>
    </location>
</feature>
<keyword evidence="3" id="KW-1185">Reference proteome</keyword>
<dbReference type="AlphaFoldDB" id="A0A482XDX0"/>
<organism evidence="2 3">
    <name type="scientific">Laodelphax striatellus</name>
    <name type="common">Small brown planthopper</name>
    <name type="synonym">Delphax striatella</name>
    <dbReference type="NCBI Taxonomy" id="195883"/>
    <lineage>
        <taxon>Eukaryota</taxon>
        <taxon>Metazoa</taxon>
        <taxon>Ecdysozoa</taxon>
        <taxon>Arthropoda</taxon>
        <taxon>Hexapoda</taxon>
        <taxon>Insecta</taxon>
        <taxon>Pterygota</taxon>
        <taxon>Neoptera</taxon>
        <taxon>Paraneoptera</taxon>
        <taxon>Hemiptera</taxon>
        <taxon>Auchenorrhyncha</taxon>
        <taxon>Fulgoroidea</taxon>
        <taxon>Delphacidae</taxon>
        <taxon>Criomorphinae</taxon>
        <taxon>Laodelphax</taxon>
    </lineage>
</organism>